<reference evidence="2" key="1">
    <citation type="submission" date="2018-05" db="EMBL/GenBank/DDBJ databases">
        <title>Complete genome sequnece of Akkermansia muciniphila EB-AMDK-40.</title>
        <authorList>
            <person name="Nam Y.-D."/>
            <person name="Chung W.-H."/>
            <person name="Park Y.S."/>
            <person name="Kang J."/>
        </authorList>
    </citation>
    <scope>NUCLEOTIDE SEQUENCE</scope>
    <source>
        <strain evidence="2">EB-AMDK-40</strain>
    </source>
</reference>
<gene>
    <name evidence="2" type="ORF">DMI76_06835</name>
</gene>
<protein>
    <recommendedName>
        <fullName evidence="4">Outer membrane protein beta-barrel domain-containing protein</fullName>
    </recommendedName>
</protein>
<dbReference type="AlphaFoldDB" id="A0AAE6TBF0"/>
<dbReference type="Gene3D" id="2.40.160.20">
    <property type="match status" value="1"/>
</dbReference>
<evidence type="ECO:0000313" key="2">
    <source>
        <dbReference type="EMBL" id="QHV63095.1"/>
    </source>
</evidence>
<name>A0AAE6TBF0_9BACT</name>
<dbReference type="SUPFAM" id="SSF56925">
    <property type="entry name" value="OMPA-like"/>
    <property type="match status" value="1"/>
</dbReference>
<dbReference type="EMBL" id="CP029701">
    <property type="protein sequence ID" value="QHV63095.1"/>
    <property type="molecule type" value="Genomic_DNA"/>
</dbReference>
<organism evidence="2 3">
    <name type="scientific">Akkermansia massiliensis</name>
    <dbReference type="NCBI Taxonomy" id="2927224"/>
    <lineage>
        <taxon>Bacteria</taxon>
        <taxon>Pseudomonadati</taxon>
        <taxon>Verrucomicrobiota</taxon>
        <taxon>Verrucomicrobiia</taxon>
        <taxon>Verrucomicrobiales</taxon>
        <taxon>Akkermansiaceae</taxon>
        <taxon>Akkermansia</taxon>
    </lineage>
</organism>
<proteinExistence type="predicted"/>
<feature type="chain" id="PRO_5042190924" description="Outer membrane protein beta-barrel domain-containing protein" evidence="1">
    <location>
        <begin position="35"/>
        <end position="219"/>
    </location>
</feature>
<sequence>MYLQNNFYHHNTMKKNILIAGILSAISLAAISQASDNPWEYYWAGSSQKKSRSYSQSYNETTYGVGIKGLYAWASQDWEPDMGGVLADFYENISTESVIHQLSITSGYMKGSHDFGIQDTSRKIVPLLGGYTLHVPVCDSASLYFGAKYGIAWTWLDEKSKTSTAYREVKQSISMYTLNAGLVFNVSENAKIQIGYELIGMGSNCSPWHAIEAGFSWDF</sequence>
<evidence type="ECO:0000256" key="1">
    <source>
        <dbReference type="SAM" id="SignalP"/>
    </source>
</evidence>
<evidence type="ECO:0000313" key="3">
    <source>
        <dbReference type="Proteomes" id="UP000642553"/>
    </source>
</evidence>
<feature type="signal peptide" evidence="1">
    <location>
        <begin position="1"/>
        <end position="34"/>
    </location>
</feature>
<evidence type="ECO:0008006" key="4">
    <source>
        <dbReference type="Google" id="ProtNLM"/>
    </source>
</evidence>
<dbReference type="Proteomes" id="UP000642553">
    <property type="component" value="Chromosome"/>
</dbReference>
<dbReference type="InterPro" id="IPR011250">
    <property type="entry name" value="OMP/PagP_B-barrel"/>
</dbReference>
<accession>A0AAE6TBF0</accession>
<keyword evidence="1" id="KW-0732">Signal</keyword>